<sequence length="85" mass="9505">MGLCTSMPLFNSRVKPSSEIPDISTSYTLIIPPSSTPISRELNPPQMSRHTSRRTEITSTGVNSRSTADLLEEVSRRLMMQQQKP</sequence>
<protein>
    <submittedName>
        <fullName evidence="4">AC4</fullName>
    </submittedName>
</protein>
<evidence type="ECO:0000313" key="4">
    <source>
        <dbReference type="EMBL" id="AHX25731.1"/>
    </source>
</evidence>
<evidence type="ECO:0000256" key="1">
    <source>
        <dbReference type="ARBA" id="ARBA00008996"/>
    </source>
</evidence>
<dbReference type="EMBL" id="KJ476508">
    <property type="protein sequence ID" value="AHX25731.1"/>
    <property type="molecule type" value="Genomic_DNA"/>
</dbReference>
<keyword evidence="2" id="KW-0945">Host-virus interaction</keyword>
<proteinExistence type="inferred from homology"/>
<comment type="similarity">
    <text evidence="1">Belongs to the geminiviridae protein AC4/C4 family.</text>
</comment>
<accession>A0A023PLF8</accession>
<dbReference type="Pfam" id="PF01492">
    <property type="entry name" value="Gemini_C4"/>
    <property type="match status" value="1"/>
</dbReference>
<evidence type="ECO:0000256" key="2">
    <source>
        <dbReference type="ARBA" id="ARBA00022581"/>
    </source>
</evidence>
<reference evidence="4" key="2">
    <citation type="journal article" date="2017" name="Plant Dis.">
        <title>Diversity of Sweepoviruses Infecting Sweet Potato in China.</title>
        <authorList>
            <person name="Liu Q."/>
            <person name="Wang Y."/>
            <person name="Zhang Z."/>
            <person name="Lv H."/>
            <person name="Qiao Q."/>
            <person name="Qin Y."/>
            <person name="Zhang D."/>
            <person name="Tian Y."/>
            <person name="Wang S."/>
            <person name="Li J."/>
        </authorList>
    </citation>
    <scope>NUCLEOTIDE SEQUENCE</scope>
    <source>
        <strain evidence="4">China:Yue32:2012</strain>
    </source>
</reference>
<name>A0A023PLF8_9GEMI</name>
<evidence type="ECO:0000256" key="3">
    <source>
        <dbReference type="SAM" id="MobiDB-lite"/>
    </source>
</evidence>
<organism evidence="4">
    <name type="scientific">Sweet potato leaf curl Guangxi virus</name>
    <dbReference type="NCBI Taxonomy" id="1489312"/>
    <lineage>
        <taxon>Viruses</taxon>
        <taxon>Monodnaviria</taxon>
        <taxon>Shotokuvirae</taxon>
        <taxon>Cressdnaviricota</taxon>
        <taxon>Repensiviricetes</taxon>
        <taxon>Geplafuvirales</taxon>
        <taxon>Geminiviridae</taxon>
        <taxon>Begomovirus</taxon>
        <taxon>Begomovirus ipomoeaguangxiense</taxon>
    </lineage>
</organism>
<dbReference type="InterPro" id="IPR002488">
    <property type="entry name" value="Gemini_C4"/>
</dbReference>
<feature type="region of interest" description="Disordered" evidence="3">
    <location>
        <begin position="34"/>
        <end position="65"/>
    </location>
</feature>
<reference evidence="4" key="1">
    <citation type="submission" date="2014-02" db="EMBL/GenBank/DDBJ databases">
        <authorList>
            <person name="Madsen J."/>
        </authorList>
    </citation>
    <scope>NUCLEOTIDE SEQUENCE</scope>
    <source>
        <strain evidence="4">China:Yue32:2012</strain>
    </source>
</reference>